<sequence length="455" mass="49935">MSETIEEYHDKLVTGDDKKLRFDPSGVFYDSVKSQYLVDVGTHYRSYTRKAPVLAGVTRHFVTRGHDEKESKEEAKNRIADAEIDNAVDWSGSIAGHKRGIVRKNGLSLLVTSEPTLPEPAPGAFPTISGIIRDAFPENEARIIFSGWLAGAIRAVRYGIHQAAPLLVMAGTVNTGKSLLAWITAQLLGGRVGHPFTAWSGTLPWNDDLVGAELLLIDDSVGTTDIRKRKEFGARFKEAIYGGEVQVNRRNVSAISLRPVWRVMVCCNDTPESLAIIPPIDDDLDDKVILLRVNKITVPPGTSTPEGKLSFQKEIRAELPAFTAWLEGMTIPDALADSRAGVRAWRDAELEEALGNIAEESRLEDLLRIALDRGAFNLSPGESREVPACDIEATLCDADSPVRSQANSLLSKHYSISGKLLGKLARQGSEIIQKSKAKTAIQRWIVSRPLREPVD</sequence>
<dbReference type="EMBL" id="JBHTBS010000001">
    <property type="protein sequence ID" value="MFC7335754.1"/>
    <property type="molecule type" value="Genomic_DNA"/>
</dbReference>
<dbReference type="Pfam" id="PF19263">
    <property type="entry name" value="DUF5906"/>
    <property type="match status" value="1"/>
</dbReference>
<evidence type="ECO:0000313" key="2">
    <source>
        <dbReference type="EMBL" id="MFC7335754.1"/>
    </source>
</evidence>
<evidence type="ECO:0000259" key="1">
    <source>
        <dbReference type="Pfam" id="PF19263"/>
    </source>
</evidence>
<protein>
    <submittedName>
        <fullName evidence="2">Primase-helicase family protein</fullName>
    </submittedName>
</protein>
<organism evidence="2 3">
    <name type="scientific">Haloferula chungangensis</name>
    <dbReference type="NCBI Taxonomy" id="1048331"/>
    <lineage>
        <taxon>Bacteria</taxon>
        <taxon>Pseudomonadati</taxon>
        <taxon>Verrucomicrobiota</taxon>
        <taxon>Verrucomicrobiia</taxon>
        <taxon>Verrucomicrobiales</taxon>
        <taxon>Verrucomicrobiaceae</taxon>
        <taxon>Haloferula</taxon>
    </lineage>
</organism>
<name>A0ABW2L1Z7_9BACT</name>
<reference evidence="3" key="1">
    <citation type="journal article" date="2019" name="Int. J. Syst. Evol. Microbiol.">
        <title>The Global Catalogue of Microorganisms (GCM) 10K type strain sequencing project: providing services to taxonomists for standard genome sequencing and annotation.</title>
        <authorList>
            <consortium name="The Broad Institute Genomics Platform"/>
            <consortium name="The Broad Institute Genome Sequencing Center for Infectious Disease"/>
            <person name="Wu L."/>
            <person name="Ma J."/>
        </authorList>
    </citation>
    <scope>NUCLEOTIDE SEQUENCE [LARGE SCALE GENOMIC DNA]</scope>
    <source>
        <strain evidence="3">CGMCC 4.1467</strain>
    </source>
</reference>
<dbReference type="RefSeq" id="WP_379708186.1">
    <property type="nucleotide sequence ID" value="NZ_JBHTBS010000001.1"/>
</dbReference>
<accession>A0ABW2L1Z7</accession>
<dbReference type="InterPro" id="IPR045455">
    <property type="entry name" value="NrS-1_pol-like_helicase"/>
</dbReference>
<dbReference type="InterPro" id="IPR027417">
    <property type="entry name" value="P-loop_NTPase"/>
</dbReference>
<gene>
    <name evidence="2" type="ORF">ACFQY0_01090</name>
</gene>
<dbReference type="Gene3D" id="3.40.50.300">
    <property type="entry name" value="P-loop containing nucleotide triphosphate hydrolases"/>
    <property type="match status" value="1"/>
</dbReference>
<feature type="domain" description="NrS-1 polymerase-like helicase" evidence="1">
    <location>
        <begin position="171"/>
        <end position="271"/>
    </location>
</feature>
<dbReference type="Proteomes" id="UP001596472">
    <property type="component" value="Unassembled WGS sequence"/>
</dbReference>
<keyword evidence="3" id="KW-1185">Reference proteome</keyword>
<proteinExistence type="predicted"/>
<dbReference type="SUPFAM" id="SSF52540">
    <property type="entry name" value="P-loop containing nucleoside triphosphate hydrolases"/>
    <property type="match status" value="1"/>
</dbReference>
<comment type="caution">
    <text evidence="2">The sequence shown here is derived from an EMBL/GenBank/DDBJ whole genome shotgun (WGS) entry which is preliminary data.</text>
</comment>
<evidence type="ECO:0000313" key="3">
    <source>
        <dbReference type="Proteomes" id="UP001596472"/>
    </source>
</evidence>